<dbReference type="RefSeq" id="WP_177282587.1">
    <property type="nucleotide sequence ID" value="NZ_FPKU01000003.1"/>
</dbReference>
<keyword evidence="2" id="KW-1185">Reference proteome</keyword>
<proteinExistence type="predicted"/>
<dbReference type="InterPro" id="IPR014915">
    <property type="entry name" value="Phage_TLS_TfmB"/>
</dbReference>
<evidence type="ECO:0000313" key="2">
    <source>
        <dbReference type="Proteomes" id="UP000183447"/>
    </source>
</evidence>
<gene>
    <name evidence="1" type="ORF">SAMN02983003_3177</name>
</gene>
<dbReference type="EMBL" id="FPKU01000003">
    <property type="protein sequence ID" value="SFZ86005.1"/>
    <property type="molecule type" value="Genomic_DNA"/>
</dbReference>
<dbReference type="Proteomes" id="UP000183447">
    <property type="component" value="Unassembled WGS sequence"/>
</dbReference>
<protein>
    <submittedName>
        <fullName evidence="1">Uncharacterized protein</fullName>
    </submittedName>
</protein>
<reference evidence="1 2" key="1">
    <citation type="submission" date="2016-11" db="EMBL/GenBank/DDBJ databases">
        <authorList>
            <person name="Jaros S."/>
            <person name="Januszkiewicz K."/>
            <person name="Wedrychowicz H."/>
        </authorList>
    </citation>
    <scope>NUCLEOTIDE SEQUENCE [LARGE SCALE GENOMIC DNA]</scope>
    <source>
        <strain evidence="1 2">ATCC 23634</strain>
    </source>
</reference>
<dbReference type="STRING" id="665118.SAMN02983003_3177"/>
<accession>A0A1K2I0T5</accession>
<organism evidence="1 2">
    <name type="scientific">Devosia enhydra</name>
    <dbReference type="NCBI Taxonomy" id="665118"/>
    <lineage>
        <taxon>Bacteria</taxon>
        <taxon>Pseudomonadati</taxon>
        <taxon>Pseudomonadota</taxon>
        <taxon>Alphaproteobacteria</taxon>
        <taxon>Hyphomicrobiales</taxon>
        <taxon>Devosiaceae</taxon>
        <taxon>Devosia</taxon>
    </lineage>
</organism>
<dbReference type="Pfam" id="PF08809">
    <property type="entry name" value="DUF1799"/>
    <property type="match status" value="1"/>
</dbReference>
<dbReference type="AlphaFoldDB" id="A0A1K2I0T5"/>
<name>A0A1K2I0T5_9HYPH</name>
<evidence type="ECO:0000313" key="1">
    <source>
        <dbReference type="EMBL" id="SFZ86005.1"/>
    </source>
</evidence>
<sequence>MPAGTGRGLFPGTAQGRAGKLIWAGRAWATGGLFVDDAQSEPEAVADARRFGASEAQLAALTRKLTGREAEDGLWPQHVHAATAFCVIADQWRIGVEVRGGQSRTVWHSLDYGGAKALLDGMEFEMSASDWSAMATIAMGARNALNGGRP</sequence>